<evidence type="ECO:0000313" key="2">
    <source>
        <dbReference type="Proteomes" id="UP000231791"/>
    </source>
</evidence>
<dbReference type="EMBL" id="CP024985">
    <property type="protein sequence ID" value="ATZ23327.1"/>
    <property type="molecule type" value="Genomic_DNA"/>
</dbReference>
<dbReference type="KEGG" id="slx:SLAV_07115"/>
<dbReference type="PANTHER" id="PTHR34980">
    <property type="entry name" value="INNER MEMBRANE PROTEIN-RELATED-RELATED"/>
    <property type="match status" value="1"/>
</dbReference>
<dbReference type="AlphaFoldDB" id="A0A2K8P9A9"/>
<dbReference type="RefSeq" id="WP_030224594.1">
    <property type="nucleotide sequence ID" value="NZ_BSRP01000005.1"/>
</dbReference>
<sequence length="117" mass="13622">MNYYLDVIKRYADFAGRARRQEYWMFVLWNVPIVIVLTVLDFVLGTYPVLGWIYTLAILLPSLGLSVRRLHDTGKSGWWYLVSFIPFVGWIWILILMATEGHPGANEYGQNPKEIRA</sequence>
<dbReference type="OrthoDB" id="9812349at2"/>
<proteinExistence type="predicted"/>
<dbReference type="PANTHER" id="PTHR34980:SF2">
    <property type="entry name" value="INNER MEMBRANE PROTEIN YHAH-RELATED"/>
    <property type="match status" value="1"/>
</dbReference>
<protein>
    <submittedName>
        <fullName evidence="1">Inner membrane protein YhaI</fullName>
    </submittedName>
</protein>
<gene>
    <name evidence="1" type="primary">yhaI</name>
    <name evidence="1" type="ORF">SLAV_07115</name>
</gene>
<reference evidence="1 2" key="1">
    <citation type="submission" date="2017-11" db="EMBL/GenBank/DDBJ databases">
        <title>Complete genome sequence of Streptomyces lavendulae subsp. lavendulae CCM 3239 (formerly 'Streptomyces aureofaciens CCM 3239'), the producer of the angucycline-type antibiotic auricin.</title>
        <authorList>
            <person name="Busche T."/>
            <person name="Novakova R."/>
            <person name="Al'Dilaimi A."/>
            <person name="Homerova D."/>
            <person name="Feckova L."/>
            <person name="Rezuchova B."/>
            <person name="Mingyar E."/>
            <person name="Csolleiova D."/>
            <person name="Bekeova C."/>
            <person name="Winkler A."/>
            <person name="Sevcikova B."/>
            <person name="Kalinowski J."/>
            <person name="Kormanec J."/>
            <person name="Ruckert C."/>
        </authorList>
    </citation>
    <scope>NUCLEOTIDE SEQUENCE [LARGE SCALE GENOMIC DNA]</scope>
    <source>
        <strain evidence="1 2">CCM 3239</strain>
    </source>
</reference>
<dbReference type="GeneID" id="49382533"/>
<keyword evidence="2" id="KW-1185">Reference proteome</keyword>
<name>A0A2K8P9A9_STRLA</name>
<evidence type="ECO:0000313" key="1">
    <source>
        <dbReference type="EMBL" id="ATZ23327.1"/>
    </source>
</evidence>
<dbReference type="Proteomes" id="UP000231791">
    <property type="component" value="Chromosome"/>
</dbReference>
<dbReference type="InterPro" id="IPR008523">
    <property type="entry name" value="DUF805"/>
</dbReference>
<organism evidence="1 2">
    <name type="scientific">Streptomyces lavendulae subsp. lavendulae</name>
    <dbReference type="NCBI Taxonomy" id="58340"/>
    <lineage>
        <taxon>Bacteria</taxon>
        <taxon>Bacillati</taxon>
        <taxon>Actinomycetota</taxon>
        <taxon>Actinomycetes</taxon>
        <taxon>Kitasatosporales</taxon>
        <taxon>Streptomycetaceae</taxon>
        <taxon>Streptomyces</taxon>
    </lineage>
</organism>
<accession>A0A2K8P9A9</accession>
<dbReference type="GO" id="GO:0005886">
    <property type="term" value="C:plasma membrane"/>
    <property type="evidence" value="ECO:0007669"/>
    <property type="project" value="TreeGrafter"/>
</dbReference>
<dbReference type="Pfam" id="PF05656">
    <property type="entry name" value="DUF805"/>
    <property type="match status" value="1"/>
</dbReference>